<dbReference type="Pfam" id="PF01636">
    <property type="entry name" value="APH"/>
    <property type="match status" value="1"/>
</dbReference>
<dbReference type="Gene3D" id="3.30.200.20">
    <property type="entry name" value="Phosphorylase Kinase, domain 1"/>
    <property type="match status" value="1"/>
</dbReference>
<feature type="domain" description="Aminoglycoside phosphotransferase" evidence="1">
    <location>
        <begin position="63"/>
        <end position="327"/>
    </location>
</feature>
<reference evidence="2" key="1">
    <citation type="submission" date="2023-06" db="EMBL/GenBank/DDBJ databases">
        <title>Conoideocrella luteorostrata (Hypocreales: Clavicipitaceae), a potential biocontrol fungus for elongate hemlock scale in United States Christmas tree production areas.</title>
        <authorList>
            <person name="Barrett H."/>
            <person name="Lovett B."/>
            <person name="Macias A.M."/>
            <person name="Stajich J.E."/>
            <person name="Kasson M.T."/>
        </authorList>
    </citation>
    <scope>NUCLEOTIDE SEQUENCE</scope>
    <source>
        <strain evidence="2">ARSEF 14590</strain>
    </source>
</reference>
<evidence type="ECO:0000259" key="1">
    <source>
        <dbReference type="Pfam" id="PF01636"/>
    </source>
</evidence>
<dbReference type="InterPro" id="IPR002575">
    <property type="entry name" value="Aminoglycoside_PTrfase"/>
</dbReference>
<dbReference type="EMBL" id="JASWJB010000203">
    <property type="protein sequence ID" value="KAK2593631.1"/>
    <property type="molecule type" value="Genomic_DNA"/>
</dbReference>
<dbReference type="InterPro" id="IPR051678">
    <property type="entry name" value="AGP_Transferase"/>
</dbReference>
<protein>
    <recommendedName>
        <fullName evidence="1">Aminoglycoside phosphotransferase domain-containing protein</fullName>
    </recommendedName>
</protein>
<organism evidence="2 3">
    <name type="scientific">Conoideocrella luteorostrata</name>
    <dbReference type="NCBI Taxonomy" id="1105319"/>
    <lineage>
        <taxon>Eukaryota</taxon>
        <taxon>Fungi</taxon>
        <taxon>Dikarya</taxon>
        <taxon>Ascomycota</taxon>
        <taxon>Pezizomycotina</taxon>
        <taxon>Sordariomycetes</taxon>
        <taxon>Hypocreomycetidae</taxon>
        <taxon>Hypocreales</taxon>
        <taxon>Clavicipitaceae</taxon>
        <taxon>Conoideocrella</taxon>
    </lineage>
</organism>
<dbReference type="SUPFAM" id="SSF56112">
    <property type="entry name" value="Protein kinase-like (PK-like)"/>
    <property type="match status" value="1"/>
</dbReference>
<dbReference type="PANTHER" id="PTHR21310:SF37">
    <property type="entry name" value="AMINOGLYCOSIDE PHOSPHOTRANSFERASE DOMAIN-CONTAINING PROTEIN"/>
    <property type="match status" value="1"/>
</dbReference>
<dbReference type="PANTHER" id="PTHR21310">
    <property type="entry name" value="AMINOGLYCOSIDE PHOSPHOTRANSFERASE-RELATED-RELATED"/>
    <property type="match status" value="1"/>
</dbReference>
<sequence length="459" mass="52976">MVKISSLKSYFDEIDEANGDEECRAWLRQLYDAHAEISAFIAGRRGGVVTNYIGFLKGSFNFSFRFRFDDGPDAIIRFPKPGHSATSLRDEKVANEVRIMEYLSQNTTIPVPRVRSWGLTAESPRHLGPFIIMDFVEGTVLSNILKQPAEQDQDMVLSSNIDNTVLDKIYRQIAGYMLQLSRLSFPRIGSISREHDDSNTWSVTGRPVTYNMNELVTVAGCSEDIFPTSSFRTTSEYFRFIAKQHLGHLWTQRNVADNDEIAQARFVARNQFHKLISKYCINDTGPFLLFCDDLRPSNMLIHPETLQITAVLDLEFTNAMPAQFTYDPPWWLLLSGPDLWFDRGAMEEFQLLYEPRMEQFIRSLEEVESESMRSTEPRLSTRMRESWASGRFWFNFAARKSFDLDTVYWAKLHAGDDLFDPSKEDAHAEMQQFLRTKTEQLAAYKNEVDVRFAIVREGT</sequence>
<accession>A0AAJ0CMU8</accession>
<comment type="caution">
    <text evidence="2">The sequence shown here is derived from an EMBL/GenBank/DDBJ whole genome shotgun (WGS) entry which is preliminary data.</text>
</comment>
<evidence type="ECO:0000313" key="3">
    <source>
        <dbReference type="Proteomes" id="UP001251528"/>
    </source>
</evidence>
<dbReference type="AlphaFoldDB" id="A0AAJ0CMU8"/>
<evidence type="ECO:0000313" key="2">
    <source>
        <dbReference type="EMBL" id="KAK2593631.1"/>
    </source>
</evidence>
<name>A0AAJ0CMU8_9HYPO</name>
<dbReference type="Proteomes" id="UP001251528">
    <property type="component" value="Unassembled WGS sequence"/>
</dbReference>
<proteinExistence type="predicted"/>
<dbReference type="InterPro" id="IPR011009">
    <property type="entry name" value="Kinase-like_dom_sf"/>
</dbReference>
<gene>
    <name evidence="2" type="ORF">QQS21_008679</name>
</gene>
<keyword evidence="3" id="KW-1185">Reference proteome</keyword>